<dbReference type="AlphaFoldDB" id="A0A654CUT6"/>
<dbReference type="Proteomes" id="UP000432350">
    <property type="component" value="Unassembled WGS sequence"/>
</dbReference>
<protein>
    <submittedName>
        <fullName evidence="1">Uncharacterized protein</fullName>
    </submittedName>
</protein>
<accession>A0A654CUT6</accession>
<organism evidence="1 2">
    <name type="scientific">Sphingobacterium multivorum</name>
    <dbReference type="NCBI Taxonomy" id="28454"/>
    <lineage>
        <taxon>Bacteria</taxon>
        <taxon>Pseudomonadati</taxon>
        <taxon>Bacteroidota</taxon>
        <taxon>Sphingobacteriia</taxon>
        <taxon>Sphingobacteriales</taxon>
        <taxon>Sphingobacteriaceae</taxon>
        <taxon>Sphingobacterium</taxon>
    </lineage>
</organism>
<dbReference type="EMBL" id="CABWMV010000024">
    <property type="protein sequence ID" value="VXC96789.1"/>
    <property type="molecule type" value="Genomic_DNA"/>
</dbReference>
<evidence type="ECO:0000313" key="1">
    <source>
        <dbReference type="EMBL" id="VXC96789.1"/>
    </source>
</evidence>
<evidence type="ECO:0000313" key="2">
    <source>
        <dbReference type="Proteomes" id="UP000432350"/>
    </source>
</evidence>
<sequence>MVVQKMFKKQQLCYILTVSHGFFNSKITALGHLKLNFFHPV</sequence>
<reference evidence="1 2" key="1">
    <citation type="submission" date="2019-10" db="EMBL/GenBank/DDBJ databases">
        <authorList>
            <person name="Karimi E."/>
        </authorList>
    </citation>
    <scope>NUCLEOTIDE SEQUENCE [LARGE SCALE GENOMIC DNA]</scope>
    <source>
        <strain evidence="1">Sphingobacterium sp. 8BC</strain>
    </source>
</reference>
<name>A0A654CUT6_SPHMU</name>
<gene>
    <name evidence="1" type="ORF">SPHINGO8BC_51216</name>
</gene>
<proteinExistence type="predicted"/>